<keyword evidence="3 8" id="KW-0812">Transmembrane</keyword>
<keyword evidence="6 8" id="KW-0472">Membrane</keyword>
<dbReference type="InterPro" id="IPR001807">
    <property type="entry name" value="ClC"/>
</dbReference>
<evidence type="ECO:0000313" key="9">
    <source>
        <dbReference type="EMBL" id="MBE9252403.1"/>
    </source>
</evidence>
<feature type="transmembrane region" description="Helical" evidence="8">
    <location>
        <begin position="124"/>
        <end position="143"/>
    </location>
</feature>
<comment type="subcellular location">
    <subcellularLocation>
        <location evidence="1">Membrane</location>
        <topology evidence="1">Multi-pass membrane protein</topology>
    </subcellularLocation>
</comment>
<feature type="transmembrane region" description="Helical" evidence="8">
    <location>
        <begin position="171"/>
        <end position="196"/>
    </location>
</feature>
<dbReference type="PRINTS" id="PR00762">
    <property type="entry name" value="CLCHANNEL"/>
</dbReference>
<evidence type="ECO:0000256" key="8">
    <source>
        <dbReference type="SAM" id="Phobius"/>
    </source>
</evidence>
<feature type="transmembrane region" description="Helical" evidence="8">
    <location>
        <begin position="348"/>
        <end position="367"/>
    </location>
</feature>
<dbReference type="SUPFAM" id="SSF81340">
    <property type="entry name" value="Clc chloride channel"/>
    <property type="match status" value="1"/>
</dbReference>
<dbReference type="Proteomes" id="UP000658720">
    <property type="component" value="Unassembled WGS sequence"/>
</dbReference>
<evidence type="ECO:0000256" key="1">
    <source>
        <dbReference type="ARBA" id="ARBA00004141"/>
    </source>
</evidence>
<protein>
    <submittedName>
        <fullName evidence="9">H(+)/Cl(-) exchange transporter ClcA</fullName>
    </submittedName>
</protein>
<feature type="transmembrane region" description="Helical" evidence="8">
    <location>
        <begin position="32"/>
        <end position="53"/>
    </location>
</feature>
<sequence length="451" mass="48239">MASYFERSNRRWLDRLPRNLTDSARSLHPRTLLAAIVVGLITGAVGAGFKSAVNNVLQWRSQLASLLSPIPPLAWLMTALVSGGMVALSFWLMKRFAPDTSGSGIPQIEGHLDGKLPLIWQRVLPIKLVGGFLSLGAGMLAGFEGPTIQMGGSIGQMIGGWLKSSQEHQRILIAVGAGAGLATAFNAPLAGVALIGEEMRPRFRSQTLAYHGLLFGCVMATIVLRVIRGQSAIISLTQFKRVPLDSLWMFIILGILFGVMGYAFNQGLFKLLDWFDRLPPLAVRWKGFILGSVIGILSLLPIPLTNGGDNAVLWAFNSQSHSSTLILVFCGRFLLTLICYGSGAIGGIFAPMLGIASIASVVIARHFHLLFPAQIPEPAVMAIAGMGALVAATVRAPLTAILLTIEMTDNYFVILPLLVTCLVASVVAEGLGGKPIYAVLLERTLAKQKHG</sequence>
<comment type="caution">
    <text evidence="9">The sequence shown here is derived from an EMBL/GenBank/DDBJ whole genome shotgun (WGS) entry which is preliminary data.</text>
</comment>
<evidence type="ECO:0000256" key="7">
    <source>
        <dbReference type="ARBA" id="ARBA00023214"/>
    </source>
</evidence>
<feature type="transmembrane region" description="Helical" evidence="8">
    <location>
        <begin position="410"/>
        <end position="428"/>
    </location>
</feature>
<dbReference type="RefSeq" id="WP_194018558.1">
    <property type="nucleotide sequence ID" value="NZ_JADEVV010000001.1"/>
</dbReference>
<name>A0ABR9VM31_9SYNC</name>
<dbReference type="PANTHER" id="PTHR45711">
    <property type="entry name" value="CHLORIDE CHANNEL PROTEIN"/>
    <property type="match status" value="1"/>
</dbReference>
<reference evidence="9 10" key="1">
    <citation type="submission" date="2020-10" db="EMBL/GenBank/DDBJ databases">
        <authorList>
            <person name="Castelo-Branco R."/>
            <person name="Eusebio N."/>
            <person name="Adriana R."/>
            <person name="Vieira A."/>
            <person name="Brugerolle De Fraissinette N."/>
            <person name="Rezende De Castro R."/>
            <person name="Schneider M.P."/>
            <person name="Vasconcelos V."/>
            <person name="Leao P.N."/>
        </authorList>
    </citation>
    <scope>NUCLEOTIDE SEQUENCE [LARGE SCALE GENOMIC DNA]</scope>
    <source>
        <strain evidence="9 10">LEGE 00031</strain>
    </source>
</reference>
<evidence type="ECO:0000313" key="10">
    <source>
        <dbReference type="Proteomes" id="UP000658720"/>
    </source>
</evidence>
<gene>
    <name evidence="9" type="primary">clcA</name>
    <name evidence="9" type="ORF">IQ217_00745</name>
</gene>
<keyword evidence="10" id="KW-1185">Reference proteome</keyword>
<keyword evidence="2" id="KW-0813">Transport</keyword>
<feature type="transmembrane region" description="Helical" evidence="8">
    <location>
        <begin position="285"/>
        <end position="304"/>
    </location>
</feature>
<dbReference type="InterPro" id="IPR014743">
    <property type="entry name" value="Cl-channel_core"/>
</dbReference>
<evidence type="ECO:0000256" key="5">
    <source>
        <dbReference type="ARBA" id="ARBA00023065"/>
    </source>
</evidence>
<feature type="transmembrane region" description="Helical" evidence="8">
    <location>
        <begin position="247"/>
        <end position="264"/>
    </location>
</feature>
<dbReference type="CDD" id="cd01031">
    <property type="entry name" value="EriC"/>
    <property type="match status" value="1"/>
</dbReference>
<keyword evidence="7" id="KW-0868">Chloride</keyword>
<evidence type="ECO:0000256" key="6">
    <source>
        <dbReference type="ARBA" id="ARBA00023136"/>
    </source>
</evidence>
<feature type="transmembrane region" description="Helical" evidence="8">
    <location>
        <begin position="208"/>
        <end position="227"/>
    </location>
</feature>
<keyword evidence="4 8" id="KW-1133">Transmembrane helix</keyword>
<proteinExistence type="predicted"/>
<organism evidence="9 10">
    <name type="scientific">Synechocystis salina LEGE 00031</name>
    <dbReference type="NCBI Taxonomy" id="1828736"/>
    <lineage>
        <taxon>Bacteria</taxon>
        <taxon>Bacillati</taxon>
        <taxon>Cyanobacteriota</taxon>
        <taxon>Cyanophyceae</taxon>
        <taxon>Synechococcales</taxon>
        <taxon>Merismopediaceae</taxon>
        <taxon>Synechocystis</taxon>
    </lineage>
</organism>
<feature type="transmembrane region" description="Helical" evidence="8">
    <location>
        <begin position="324"/>
        <end position="341"/>
    </location>
</feature>
<dbReference type="NCBIfam" id="NF003640">
    <property type="entry name" value="PRK05277.1"/>
    <property type="match status" value="1"/>
</dbReference>
<dbReference type="PANTHER" id="PTHR45711:SF6">
    <property type="entry name" value="CHLORIDE CHANNEL PROTEIN"/>
    <property type="match status" value="1"/>
</dbReference>
<evidence type="ECO:0000256" key="4">
    <source>
        <dbReference type="ARBA" id="ARBA00022989"/>
    </source>
</evidence>
<dbReference type="EMBL" id="JADEVV010000001">
    <property type="protein sequence ID" value="MBE9252403.1"/>
    <property type="molecule type" value="Genomic_DNA"/>
</dbReference>
<evidence type="ECO:0000256" key="3">
    <source>
        <dbReference type="ARBA" id="ARBA00022692"/>
    </source>
</evidence>
<dbReference type="Pfam" id="PF00654">
    <property type="entry name" value="Voltage_CLC"/>
    <property type="match status" value="1"/>
</dbReference>
<dbReference type="Gene3D" id="1.10.3080.10">
    <property type="entry name" value="Clc chloride channel"/>
    <property type="match status" value="1"/>
</dbReference>
<accession>A0ABR9VM31</accession>
<keyword evidence="5" id="KW-0406">Ion transport</keyword>
<feature type="transmembrane region" description="Helical" evidence="8">
    <location>
        <begin position="379"/>
        <end position="398"/>
    </location>
</feature>
<feature type="transmembrane region" description="Helical" evidence="8">
    <location>
        <begin position="73"/>
        <end position="93"/>
    </location>
</feature>
<evidence type="ECO:0000256" key="2">
    <source>
        <dbReference type="ARBA" id="ARBA00022448"/>
    </source>
</evidence>